<dbReference type="Pfam" id="PF13828">
    <property type="entry name" value="DUF4190"/>
    <property type="match status" value="1"/>
</dbReference>
<evidence type="ECO:0000313" key="4">
    <source>
        <dbReference type="Proteomes" id="UP001499854"/>
    </source>
</evidence>
<keyword evidence="4" id="KW-1185">Reference proteome</keyword>
<dbReference type="Proteomes" id="UP001499854">
    <property type="component" value="Unassembled WGS sequence"/>
</dbReference>
<evidence type="ECO:0000256" key="1">
    <source>
        <dbReference type="SAM" id="Phobius"/>
    </source>
</evidence>
<keyword evidence="1" id="KW-0472">Membrane</keyword>
<proteinExistence type="predicted"/>
<accession>A0ABN2T117</accession>
<feature type="domain" description="DUF4190" evidence="2">
    <location>
        <begin position="38"/>
        <end position="105"/>
    </location>
</feature>
<feature type="transmembrane region" description="Helical" evidence="1">
    <location>
        <begin position="41"/>
        <end position="74"/>
    </location>
</feature>
<gene>
    <name evidence="3" type="ORF">GCM10009838_70850</name>
</gene>
<dbReference type="RefSeq" id="WP_344661542.1">
    <property type="nucleotide sequence ID" value="NZ_BAAAQM010000056.1"/>
</dbReference>
<keyword evidence="1" id="KW-1133">Transmembrane helix</keyword>
<name>A0ABN2T117_9ACTN</name>
<sequence>MPPGPSGFPPYGPQPGYGPPGYPPYYGPPGLARKTNGMAVAGMVLGIVSLVFFWVWFAAPVVALLGIIFSAVGISQCNRMGQDGKGMAVAGLVCSLISAAFWTLLIIAVLHSFSEV</sequence>
<comment type="caution">
    <text evidence="3">The sequence shown here is derived from an EMBL/GenBank/DDBJ whole genome shotgun (WGS) entry which is preliminary data.</text>
</comment>
<evidence type="ECO:0000259" key="2">
    <source>
        <dbReference type="Pfam" id="PF13828"/>
    </source>
</evidence>
<protein>
    <recommendedName>
        <fullName evidence="2">DUF4190 domain-containing protein</fullName>
    </recommendedName>
</protein>
<dbReference type="EMBL" id="BAAAQM010000056">
    <property type="protein sequence ID" value="GAA1995809.1"/>
    <property type="molecule type" value="Genomic_DNA"/>
</dbReference>
<reference evidence="3 4" key="1">
    <citation type="journal article" date="2019" name="Int. J. Syst. Evol. Microbiol.">
        <title>The Global Catalogue of Microorganisms (GCM) 10K type strain sequencing project: providing services to taxonomists for standard genome sequencing and annotation.</title>
        <authorList>
            <consortium name="The Broad Institute Genomics Platform"/>
            <consortium name="The Broad Institute Genome Sequencing Center for Infectious Disease"/>
            <person name="Wu L."/>
            <person name="Ma J."/>
        </authorList>
    </citation>
    <scope>NUCLEOTIDE SEQUENCE [LARGE SCALE GENOMIC DNA]</scope>
    <source>
        <strain evidence="3 4">JCM 16013</strain>
    </source>
</reference>
<evidence type="ECO:0000313" key="3">
    <source>
        <dbReference type="EMBL" id="GAA1995809.1"/>
    </source>
</evidence>
<keyword evidence="1" id="KW-0812">Transmembrane</keyword>
<dbReference type="InterPro" id="IPR025241">
    <property type="entry name" value="DUF4190"/>
</dbReference>
<feature type="transmembrane region" description="Helical" evidence="1">
    <location>
        <begin position="86"/>
        <end position="110"/>
    </location>
</feature>
<organism evidence="3 4">
    <name type="scientific">Catenulispora subtropica</name>
    <dbReference type="NCBI Taxonomy" id="450798"/>
    <lineage>
        <taxon>Bacteria</taxon>
        <taxon>Bacillati</taxon>
        <taxon>Actinomycetota</taxon>
        <taxon>Actinomycetes</taxon>
        <taxon>Catenulisporales</taxon>
        <taxon>Catenulisporaceae</taxon>
        <taxon>Catenulispora</taxon>
    </lineage>
</organism>